<evidence type="ECO:0000313" key="1">
    <source>
        <dbReference type="EMBL" id="ROU09778.1"/>
    </source>
</evidence>
<name>A0A3N2RQM5_9ENTR</name>
<evidence type="ECO:0000313" key="2">
    <source>
        <dbReference type="Proteomes" id="UP000268051"/>
    </source>
</evidence>
<accession>A0A3N2RQM5</accession>
<organism evidence="1 2">
    <name type="scientific">Kluyvera ascorbata</name>
    <dbReference type="NCBI Taxonomy" id="51288"/>
    <lineage>
        <taxon>Bacteria</taxon>
        <taxon>Pseudomonadati</taxon>
        <taxon>Pseudomonadota</taxon>
        <taxon>Gammaproteobacteria</taxon>
        <taxon>Enterobacterales</taxon>
        <taxon>Enterobacteriaceae</taxon>
        <taxon>Kluyvera</taxon>
    </lineage>
</organism>
<reference evidence="1 2" key="1">
    <citation type="submission" date="2018-10" db="EMBL/GenBank/DDBJ databases">
        <title>Horizontal transference of carbapenem resistance between Klebsiella pneumoniae and Kluyvera ascorbata during abdominal infection: a case report.</title>
        <authorList>
            <person name="Raro O.H.F."/>
            <person name="Lima-Morales D."/>
            <person name="Barth A.L."/>
            <person name="Paim T.G.S."/>
            <person name="Mott M.P."/>
            <person name="Riche C.V.W."/>
            <person name="Teixeira U.F."/>
            <person name="Waechter F."/>
            <person name="Dias C.A.G."/>
        </authorList>
    </citation>
    <scope>NUCLEOTIDE SEQUENCE [LARGE SCALE GENOMIC DNA]</scope>
    <source>
        <strain evidence="1 2">OT2</strain>
    </source>
</reference>
<gene>
    <name evidence="1" type="ORF">EB837_23760</name>
</gene>
<dbReference type="EMBL" id="RHFN01000039">
    <property type="protein sequence ID" value="ROU09778.1"/>
    <property type="molecule type" value="Genomic_DNA"/>
</dbReference>
<dbReference type="AlphaFoldDB" id="A0A3N2RQM5"/>
<protein>
    <submittedName>
        <fullName evidence="1">Uncharacterized protein</fullName>
    </submittedName>
</protein>
<proteinExistence type="predicted"/>
<sequence length="74" mass="8580">MFAFIINVKEWINKNPFRGMNDKKIGVEKPKEVTQAQFKTQIEHPKVIKDDKIIELTFSCTIQVCALVNCSRLL</sequence>
<comment type="caution">
    <text evidence="1">The sequence shown here is derived from an EMBL/GenBank/DDBJ whole genome shotgun (WGS) entry which is preliminary data.</text>
</comment>
<dbReference type="Proteomes" id="UP000268051">
    <property type="component" value="Unassembled WGS sequence"/>
</dbReference>